<dbReference type="Proteomes" id="UP000663870">
    <property type="component" value="Unassembled WGS sequence"/>
</dbReference>
<feature type="transmembrane region" description="Helical" evidence="1">
    <location>
        <begin position="97"/>
        <end position="119"/>
    </location>
</feature>
<organism evidence="4 5">
    <name type="scientific">Rotaria sordida</name>
    <dbReference type="NCBI Taxonomy" id="392033"/>
    <lineage>
        <taxon>Eukaryota</taxon>
        <taxon>Metazoa</taxon>
        <taxon>Spiralia</taxon>
        <taxon>Gnathifera</taxon>
        <taxon>Rotifera</taxon>
        <taxon>Eurotatoria</taxon>
        <taxon>Bdelloidea</taxon>
        <taxon>Philodinida</taxon>
        <taxon>Philodinidae</taxon>
        <taxon>Rotaria</taxon>
    </lineage>
</organism>
<dbReference type="EMBL" id="CAJNOL010000613">
    <property type="protein sequence ID" value="CAF1138378.1"/>
    <property type="molecule type" value="Genomic_DNA"/>
</dbReference>
<feature type="transmembrane region" description="Helical" evidence="1">
    <location>
        <begin position="195"/>
        <end position="214"/>
    </location>
</feature>
<name>A0A814S115_9BILA</name>
<evidence type="ECO:0000256" key="1">
    <source>
        <dbReference type="SAM" id="Phobius"/>
    </source>
</evidence>
<evidence type="ECO:0000313" key="2">
    <source>
        <dbReference type="EMBL" id="CAF1022332.1"/>
    </source>
</evidence>
<evidence type="ECO:0000313" key="4">
    <source>
        <dbReference type="EMBL" id="CAF1141077.1"/>
    </source>
</evidence>
<reference evidence="4" key="1">
    <citation type="submission" date="2021-02" db="EMBL/GenBank/DDBJ databases">
        <authorList>
            <person name="Nowell W R."/>
        </authorList>
    </citation>
    <scope>NUCLEOTIDE SEQUENCE</scope>
</reference>
<evidence type="ECO:0000313" key="3">
    <source>
        <dbReference type="EMBL" id="CAF1138378.1"/>
    </source>
</evidence>
<keyword evidence="1" id="KW-0812">Transmembrane</keyword>
<accession>A0A814S115</accession>
<feature type="transmembrane region" description="Helical" evidence="1">
    <location>
        <begin position="327"/>
        <end position="353"/>
    </location>
</feature>
<evidence type="ECO:0000313" key="5">
    <source>
        <dbReference type="Proteomes" id="UP000663870"/>
    </source>
</evidence>
<sequence>MSIIELKSSLGYIWYRIGCFLIEIYSHISNLGIIRYFDSLIEDKSKERIIIICLILIAFTIVSSSISTIFNLFNGFGNSIEDYPFYLYKYNKNPLKSLPLLSLFDINISILILLPNIIIISQLINRYIKDENIVFESSIDILIGNVLKGVKKDGQSIEIINSNSSGSCQLINFFLVLIRYHFSYSNSFYKINKSICLIMSIYSIISILLTIFIYRTFELLFKLESFIINSYNIYSYLLILSLIISILFILLTNHALFYYYTVCYFQQEYYQSNKLIRLSNLNDRYLIEKSIRRSLIYYLLFVILCVICQFPFLIFIFKLFYSGLIDYLFIIYIIFLLLYLFISIIFLFFLCLFRSSSSNFNYLNKFTNYNKSISSHCLYRSNENVKEKFFTIGTSHLIPRESVSSCGLTIIDHENSNRTNSHSTFKQTERLATDAFLVMH</sequence>
<proteinExistence type="predicted"/>
<feature type="transmembrane region" description="Helical" evidence="1">
    <location>
        <begin position="295"/>
        <end position="321"/>
    </location>
</feature>
<feature type="transmembrane region" description="Helical" evidence="1">
    <location>
        <begin position="234"/>
        <end position="260"/>
    </location>
</feature>
<feature type="transmembrane region" description="Helical" evidence="1">
    <location>
        <begin position="49"/>
        <end position="77"/>
    </location>
</feature>
<keyword evidence="1" id="KW-1133">Transmembrane helix</keyword>
<gene>
    <name evidence="3" type="ORF">JXQ802_LOCUS21082</name>
    <name evidence="4" type="ORF">JXQ802_LOCUS21218</name>
    <name evidence="2" type="ORF">PYM288_LOCUS15691</name>
</gene>
<keyword evidence="5" id="KW-1185">Reference proteome</keyword>
<dbReference type="Proteomes" id="UP000663854">
    <property type="component" value="Unassembled WGS sequence"/>
</dbReference>
<dbReference type="EMBL" id="CAJNOH010000382">
    <property type="protein sequence ID" value="CAF1022332.1"/>
    <property type="molecule type" value="Genomic_DNA"/>
</dbReference>
<dbReference type="EMBL" id="CAJNOL010000620">
    <property type="protein sequence ID" value="CAF1141077.1"/>
    <property type="molecule type" value="Genomic_DNA"/>
</dbReference>
<dbReference type="AlphaFoldDB" id="A0A814S115"/>
<comment type="caution">
    <text evidence="4">The sequence shown here is derived from an EMBL/GenBank/DDBJ whole genome shotgun (WGS) entry which is preliminary data.</text>
</comment>
<protein>
    <submittedName>
        <fullName evidence="4">Uncharacterized protein</fullName>
    </submittedName>
</protein>
<feature type="transmembrane region" description="Helical" evidence="1">
    <location>
        <begin position="12"/>
        <end position="37"/>
    </location>
</feature>
<keyword evidence="1" id="KW-0472">Membrane</keyword>